<keyword evidence="2" id="KW-1185">Reference proteome</keyword>
<protein>
    <recommendedName>
        <fullName evidence="3">Retrotransposon gag domain-containing protein</fullName>
    </recommendedName>
</protein>
<evidence type="ECO:0000313" key="2">
    <source>
        <dbReference type="Proteomes" id="UP000078492"/>
    </source>
</evidence>
<dbReference type="AlphaFoldDB" id="A0A151J9J9"/>
<evidence type="ECO:0000313" key="1">
    <source>
        <dbReference type="EMBL" id="KYN21745.1"/>
    </source>
</evidence>
<evidence type="ECO:0008006" key="3">
    <source>
        <dbReference type="Google" id="ProtNLM"/>
    </source>
</evidence>
<proteinExistence type="predicted"/>
<dbReference type="Proteomes" id="UP000078492">
    <property type="component" value="Unassembled WGS sequence"/>
</dbReference>
<dbReference type="EMBL" id="KQ979396">
    <property type="protein sequence ID" value="KYN21745.1"/>
    <property type="molecule type" value="Genomic_DNA"/>
</dbReference>
<gene>
    <name evidence="1" type="ORF">ALC57_05879</name>
</gene>
<name>A0A151J9J9_9HYME</name>
<sequence length="135" mass="16297">MRENTFWKWKQQLELLRNSYQLDDNSARVLISSRLKGRALAWFHSKAEHLILNIEDLLEEMTRMFDSRPAKLSLRKTFEARVWKADEQFCDYYHEKIILANRVPIDEDELLDYLIEVIADRRLQNQAHYELSIKV</sequence>
<accession>A0A151J9J9</accession>
<reference evidence="1 2" key="1">
    <citation type="submission" date="2015-09" db="EMBL/GenBank/DDBJ databases">
        <title>Trachymyrmex cornetzi WGS genome.</title>
        <authorList>
            <person name="Nygaard S."/>
            <person name="Hu H."/>
            <person name="Boomsma J."/>
            <person name="Zhang G."/>
        </authorList>
    </citation>
    <scope>NUCLEOTIDE SEQUENCE [LARGE SCALE GENOMIC DNA]</scope>
    <source>
        <strain evidence="1">Tcor2-1</strain>
        <tissue evidence="1">Whole body</tissue>
    </source>
</reference>
<dbReference type="STRING" id="471704.A0A151J9J9"/>
<organism evidence="1 2">
    <name type="scientific">Trachymyrmex cornetzi</name>
    <dbReference type="NCBI Taxonomy" id="471704"/>
    <lineage>
        <taxon>Eukaryota</taxon>
        <taxon>Metazoa</taxon>
        <taxon>Ecdysozoa</taxon>
        <taxon>Arthropoda</taxon>
        <taxon>Hexapoda</taxon>
        <taxon>Insecta</taxon>
        <taxon>Pterygota</taxon>
        <taxon>Neoptera</taxon>
        <taxon>Endopterygota</taxon>
        <taxon>Hymenoptera</taxon>
        <taxon>Apocrita</taxon>
        <taxon>Aculeata</taxon>
        <taxon>Formicoidea</taxon>
        <taxon>Formicidae</taxon>
        <taxon>Myrmicinae</taxon>
        <taxon>Trachymyrmex</taxon>
    </lineage>
</organism>